<sequence>MPDELPLPTHHKALTYTNPGHIAIALTTVPTPRPGPGQVLVHITHSGVCSSDHGLLKGTLGFPPTLHNQVGGHEGVGTVVAIATPNPLHVTLGSRVGIKWVSSICHACAPCAAGRDALCTSVRISGYGGCPGTFQQYVLAPAEYVTPIPDGVASELAAPLLCGGVTVYAGLKKSGAVKGQWVVVPGAGGGLGHLAVQIARGMGLGVVGIDTGEKEEFVRSLGVEAFFDIRKYARDRAGSEQLARDVRAATPGGTGAASVIVCAGNNAAYAQAISFLGFAGSVVCIGIPEGEPVPILGASPGAMIAQELRIVGSAVGNRQDAIETLDLAAKGVIKTHVTVEPMAKLADVFERMERMELQGRVVIDMSRDECM</sequence>
<dbReference type="Pfam" id="PF00107">
    <property type="entry name" value="ADH_zinc_N"/>
    <property type="match status" value="1"/>
</dbReference>
<proteinExistence type="inferred from homology"/>
<dbReference type="SMART" id="SM00829">
    <property type="entry name" value="PKS_ER"/>
    <property type="match status" value="1"/>
</dbReference>
<gene>
    <name evidence="8" type="ORF">B0T22DRAFT_415084</name>
</gene>
<comment type="similarity">
    <text evidence="2">Belongs to the zinc-containing alcohol dehydrogenase family.</text>
</comment>
<evidence type="ECO:0000259" key="7">
    <source>
        <dbReference type="SMART" id="SM00829"/>
    </source>
</evidence>
<dbReference type="PANTHER" id="PTHR42940:SF5">
    <property type="entry name" value="ALCOHOL DEHYDROGENASE 2"/>
    <property type="match status" value="1"/>
</dbReference>
<dbReference type="EMBL" id="JAULSO010000007">
    <property type="protein sequence ID" value="KAK3681334.1"/>
    <property type="molecule type" value="Genomic_DNA"/>
</dbReference>
<dbReference type="AlphaFoldDB" id="A0AAE0WZI4"/>
<reference evidence="8" key="1">
    <citation type="journal article" date="2023" name="Mol. Phylogenet. Evol.">
        <title>Genome-scale phylogeny and comparative genomics of the fungal order Sordariales.</title>
        <authorList>
            <person name="Hensen N."/>
            <person name="Bonometti L."/>
            <person name="Westerberg I."/>
            <person name="Brannstrom I.O."/>
            <person name="Guillou S."/>
            <person name="Cros-Aarteil S."/>
            <person name="Calhoun S."/>
            <person name="Haridas S."/>
            <person name="Kuo A."/>
            <person name="Mondo S."/>
            <person name="Pangilinan J."/>
            <person name="Riley R."/>
            <person name="LaButti K."/>
            <person name="Andreopoulos B."/>
            <person name="Lipzen A."/>
            <person name="Chen C."/>
            <person name="Yan M."/>
            <person name="Daum C."/>
            <person name="Ng V."/>
            <person name="Clum A."/>
            <person name="Steindorff A."/>
            <person name="Ohm R.A."/>
            <person name="Martin F."/>
            <person name="Silar P."/>
            <person name="Natvig D.O."/>
            <person name="Lalanne C."/>
            <person name="Gautier V."/>
            <person name="Ament-Velasquez S.L."/>
            <person name="Kruys A."/>
            <person name="Hutchinson M.I."/>
            <person name="Powell A.J."/>
            <person name="Barry K."/>
            <person name="Miller A.N."/>
            <person name="Grigoriev I.V."/>
            <person name="Debuchy R."/>
            <person name="Gladieux P."/>
            <person name="Hiltunen Thoren M."/>
            <person name="Johannesson H."/>
        </authorList>
    </citation>
    <scope>NUCLEOTIDE SEQUENCE</scope>
    <source>
        <strain evidence="8">CBS 314.62</strain>
    </source>
</reference>
<comment type="cofactor">
    <cofactor evidence="1">
        <name>Zn(2+)</name>
        <dbReference type="ChEBI" id="CHEBI:29105"/>
    </cofactor>
</comment>
<dbReference type="InterPro" id="IPR013154">
    <property type="entry name" value="ADH-like_N"/>
</dbReference>
<evidence type="ECO:0000256" key="4">
    <source>
        <dbReference type="ARBA" id="ARBA00022833"/>
    </source>
</evidence>
<accession>A0AAE0WZI4</accession>
<dbReference type="InterPro" id="IPR036291">
    <property type="entry name" value="NAD(P)-bd_dom_sf"/>
</dbReference>
<protein>
    <submittedName>
        <fullName evidence="8">Alcohol dehydrogenase</fullName>
    </submittedName>
</protein>
<dbReference type="CDD" id="cd08297">
    <property type="entry name" value="CAD3"/>
    <property type="match status" value="1"/>
</dbReference>
<evidence type="ECO:0000256" key="5">
    <source>
        <dbReference type="ARBA" id="ARBA00023002"/>
    </source>
</evidence>
<dbReference type="InterPro" id="IPR013149">
    <property type="entry name" value="ADH-like_C"/>
</dbReference>
<evidence type="ECO:0000256" key="6">
    <source>
        <dbReference type="ARBA" id="ARBA00023027"/>
    </source>
</evidence>
<evidence type="ECO:0000256" key="1">
    <source>
        <dbReference type="ARBA" id="ARBA00001947"/>
    </source>
</evidence>
<keyword evidence="5" id="KW-0560">Oxidoreductase</keyword>
<evidence type="ECO:0000313" key="8">
    <source>
        <dbReference type="EMBL" id="KAK3681334.1"/>
    </source>
</evidence>
<dbReference type="Gene3D" id="3.40.50.720">
    <property type="entry name" value="NAD(P)-binding Rossmann-like Domain"/>
    <property type="match status" value="1"/>
</dbReference>
<dbReference type="GO" id="GO:0005737">
    <property type="term" value="C:cytoplasm"/>
    <property type="evidence" value="ECO:0007669"/>
    <property type="project" value="TreeGrafter"/>
</dbReference>
<keyword evidence="9" id="KW-1185">Reference proteome</keyword>
<dbReference type="SUPFAM" id="SSF51735">
    <property type="entry name" value="NAD(P)-binding Rossmann-fold domains"/>
    <property type="match status" value="1"/>
</dbReference>
<dbReference type="Gene3D" id="3.90.180.10">
    <property type="entry name" value="Medium-chain alcohol dehydrogenases, catalytic domain"/>
    <property type="match status" value="1"/>
</dbReference>
<feature type="domain" description="Enoyl reductase (ER)" evidence="7">
    <location>
        <begin position="20"/>
        <end position="363"/>
    </location>
</feature>
<dbReference type="Proteomes" id="UP001270362">
    <property type="component" value="Unassembled WGS sequence"/>
</dbReference>
<dbReference type="GO" id="GO:0046872">
    <property type="term" value="F:metal ion binding"/>
    <property type="evidence" value="ECO:0007669"/>
    <property type="project" value="UniProtKB-KW"/>
</dbReference>
<comment type="caution">
    <text evidence="8">The sequence shown here is derived from an EMBL/GenBank/DDBJ whole genome shotgun (WGS) entry which is preliminary data.</text>
</comment>
<keyword evidence="3" id="KW-0479">Metal-binding</keyword>
<evidence type="ECO:0000256" key="3">
    <source>
        <dbReference type="ARBA" id="ARBA00022723"/>
    </source>
</evidence>
<evidence type="ECO:0000313" key="9">
    <source>
        <dbReference type="Proteomes" id="UP001270362"/>
    </source>
</evidence>
<dbReference type="Pfam" id="PF08240">
    <property type="entry name" value="ADH_N"/>
    <property type="match status" value="1"/>
</dbReference>
<keyword evidence="6" id="KW-0520">NAD</keyword>
<dbReference type="FunFam" id="3.40.50.720:FF:000039">
    <property type="entry name" value="Alcohol dehydrogenase AdhP"/>
    <property type="match status" value="1"/>
</dbReference>
<dbReference type="SUPFAM" id="SSF50129">
    <property type="entry name" value="GroES-like"/>
    <property type="match status" value="1"/>
</dbReference>
<dbReference type="PANTHER" id="PTHR42940">
    <property type="entry name" value="ALCOHOL DEHYDROGENASE 1-RELATED"/>
    <property type="match status" value="1"/>
</dbReference>
<name>A0AAE0WZI4_9PEZI</name>
<evidence type="ECO:0000256" key="2">
    <source>
        <dbReference type="ARBA" id="ARBA00008072"/>
    </source>
</evidence>
<dbReference type="GO" id="GO:0004022">
    <property type="term" value="F:alcohol dehydrogenase (NAD+) activity"/>
    <property type="evidence" value="ECO:0007669"/>
    <property type="project" value="TreeGrafter"/>
</dbReference>
<dbReference type="InterPro" id="IPR011032">
    <property type="entry name" value="GroES-like_sf"/>
</dbReference>
<reference evidence="8" key="2">
    <citation type="submission" date="2023-06" db="EMBL/GenBank/DDBJ databases">
        <authorList>
            <consortium name="Lawrence Berkeley National Laboratory"/>
            <person name="Haridas S."/>
            <person name="Hensen N."/>
            <person name="Bonometti L."/>
            <person name="Westerberg I."/>
            <person name="Brannstrom I.O."/>
            <person name="Guillou S."/>
            <person name="Cros-Aarteil S."/>
            <person name="Calhoun S."/>
            <person name="Kuo A."/>
            <person name="Mondo S."/>
            <person name="Pangilinan J."/>
            <person name="Riley R."/>
            <person name="Labutti K."/>
            <person name="Andreopoulos B."/>
            <person name="Lipzen A."/>
            <person name="Chen C."/>
            <person name="Yanf M."/>
            <person name="Daum C."/>
            <person name="Ng V."/>
            <person name="Clum A."/>
            <person name="Steindorff A."/>
            <person name="Ohm R."/>
            <person name="Martin F."/>
            <person name="Silar P."/>
            <person name="Natvig D."/>
            <person name="Lalanne C."/>
            <person name="Gautier V."/>
            <person name="Ament-Velasquez S.L."/>
            <person name="Kruys A."/>
            <person name="Hutchinson M.I."/>
            <person name="Powell A.J."/>
            <person name="Barry K."/>
            <person name="Miller A.N."/>
            <person name="Grigoriev I.V."/>
            <person name="Debuchy R."/>
            <person name="Gladieux P."/>
            <person name="Thoren M.H."/>
            <person name="Johannesson H."/>
        </authorList>
    </citation>
    <scope>NUCLEOTIDE SEQUENCE</scope>
    <source>
        <strain evidence="8">CBS 314.62</strain>
    </source>
</reference>
<organism evidence="8 9">
    <name type="scientific">Podospora appendiculata</name>
    <dbReference type="NCBI Taxonomy" id="314037"/>
    <lineage>
        <taxon>Eukaryota</taxon>
        <taxon>Fungi</taxon>
        <taxon>Dikarya</taxon>
        <taxon>Ascomycota</taxon>
        <taxon>Pezizomycotina</taxon>
        <taxon>Sordariomycetes</taxon>
        <taxon>Sordariomycetidae</taxon>
        <taxon>Sordariales</taxon>
        <taxon>Podosporaceae</taxon>
        <taxon>Podospora</taxon>
    </lineage>
</organism>
<dbReference type="InterPro" id="IPR020843">
    <property type="entry name" value="ER"/>
</dbReference>
<keyword evidence="4" id="KW-0862">Zinc</keyword>